<dbReference type="GO" id="GO:0016018">
    <property type="term" value="F:cyclosporin A binding"/>
    <property type="evidence" value="ECO:0007669"/>
    <property type="project" value="TreeGrafter"/>
</dbReference>
<comment type="function">
    <text evidence="4">PPIases accelerate the folding of proteins. It catalyzes the cis-trans isomerization of proline imidic peptide bonds in oligopeptides.</text>
</comment>
<comment type="caution">
    <text evidence="6">The sequence shown here is derived from an EMBL/GenBank/DDBJ whole genome shotgun (WGS) entry which is preliminary data.</text>
</comment>
<sequence length="187" mass="19988">MAAAGHCVFFDITIDGNPTGRIEMELYANLAPLAAENFRALCTSEKGMGTKGKLLCFKGSIIHRVVPGFMCHDGDFISGNGTSGGSIYADVFPNVERSDLPHDTWVLTTAHAISELPENHTEGQPYPYTCGSGFFICLQPAPFLDGNHCVFGKVVSGFHVLEAIENVGSRSGTTSKVVKIADCGERS</sequence>
<dbReference type="PANTHER" id="PTHR11071:SF561">
    <property type="entry name" value="PEPTIDYL-PROLYL CIS-TRANS ISOMERASE D-RELATED"/>
    <property type="match status" value="1"/>
</dbReference>
<name>A0A8T0Q3U9_PANVG</name>
<dbReference type="AlphaFoldDB" id="A0A8T0Q3U9"/>
<gene>
    <name evidence="6" type="ORF">PVAP13_7NG348600</name>
</gene>
<dbReference type="PIRSF" id="PIRSF001467">
    <property type="entry name" value="Peptidylpro_ismrse"/>
    <property type="match status" value="1"/>
</dbReference>
<evidence type="ECO:0000256" key="3">
    <source>
        <dbReference type="ARBA" id="ARBA00023235"/>
    </source>
</evidence>
<feature type="domain" description="PPIase cyclophilin-type" evidence="5">
    <location>
        <begin position="9"/>
        <end position="185"/>
    </location>
</feature>
<dbReference type="GO" id="GO:0003755">
    <property type="term" value="F:peptidyl-prolyl cis-trans isomerase activity"/>
    <property type="evidence" value="ECO:0007669"/>
    <property type="project" value="UniProtKB-UniRule"/>
</dbReference>
<evidence type="ECO:0000256" key="1">
    <source>
        <dbReference type="ARBA" id="ARBA00007365"/>
    </source>
</evidence>
<dbReference type="SUPFAM" id="SSF50891">
    <property type="entry name" value="Cyclophilin-like"/>
    <property type="match status" value="1"/>
</dbReference>
<dbReference type="GO" id="GO:0006457">
    <property type="term" value="P:protein folding"/>
    <property type="evidence" value="ECO:0007669"/>
    <property type="project" value="TreeGrafter"/>
</dbReference>
<dbReference type="EMBL" id="CM029050">
    <property type="protein sequence ID" value="KAG2567339.1"/>
    <property type="molecule type" value="Genomic_DNA"/>
</dbReference>
<dbReference type="GO" id="GO:0005737">
    <property type="term" value="C:cytoplasm"/>
    <property type="evidence" value="ECO:0007669"/>
    <property type="project" value="TreeGrafter"/>
</dbReference>
<dbReference type="Pfam" id="PF00160">
    <property type="entry name" value="Pro_isomerase"/>
    <property type="match status" value="1"/>
</dbReference>
<evidence type="ECO:0000256" key="2">
    <source>
        <dbReference type="ARBA" id="ARBA00023110"/>
    </source>
</evidence>
<accession>A0A8T0Q3U9</accession>
<dbReference type="Proteomes" id="UP000823388">
    <property type="component" value="Chromosome 7N"/>
</dbReference>
<evidence type="ECO:0000313" key="7">
    <source>
        <dbReference type="Proteomes" id="UP000823388"/>
    </source>
</evidence>
<comment type="catalytic activity">
    <reaction evidence="4">
        <text>[protein]-peptidylproline (omega=180) = [protein]-peptidylproline (omega=0)</text>
        <dbReference type="Rhea" id="RHEA:16237"/>
        <dbReference type="Rhea" id="RHEA-COMP:10747"/>
        <dbReference type="Rhea" id="RHEA-COMP:10748"/>
        <dbReference type="ChEBI" id="CHEBI:83833"/>
        <dbReference type="ChEBI" id="CHEBI:83834"/>
        <dbReference type="EC" id="5.2.1.8"/>
    </reaction>
</comment>
<evidence type="ECO:0000259" key="5">
    <source>
        <dbReference type="PROSITE" id="PS50072"/>
    </source>
</evidence>
<dbReference type="InterPro" id="IPR029000">
    <property type="entry name" value="Cyclophilin-like_dom_sf"/>
</dbReference>
<dbReference type="PRINTS" id="PR00153">
    <property type="entry name" value="CSAPPISMRASE"/>
</dbReference>
<dbReference type="InterPro" id="IPR024936">
    <property type="entry name" value="Cyclophilin-type_PPIase"/>
</dbReference>
<keyword evidence="7" id="KW-1185">Reference proteome</keyword>
<organism evidence="6 7">
    <name type="scientific">Panicum virgatum</name>
    <name type="common">Blackwell switchgrass</name>
    <dbReference type="NCBI Taxonomy" id="38727"/>
    <lineage>
        <taxon>Eukaryota</taxon>
        <taxon>Viridiplantae</taxon>
        <taxon>Streptophyta</taxon>
        <taxon>Embryophyta</taxon>
        <taxon>Tracheophyta</taxon>
        <taxon>Spermatophyta</taxon>
        <taxon>Magnoliopsida</taxon>
        <taxon>Liliopsida</taxon>
        <taxon>Poales</taxon>
        <taxon>Poaceae</taxon>
        <taxon>PACMAD clade</taxon>
        <taxon>Panicoideae</taxon>
        <taxon>Panicodae</taxon>
        <taxon>Paniceae</taxon>
        <taxon>Panicinae</taxon>
        <taxon>Panicum</taxon>
        <taxon>Panicum sect. Hiantes</taxon>
    </lineage>
</organism>
<dbReference type="PROSITE" id="PS50072">
    <property type="entry name" value="CSA_PPIASE_2"/>
    <property type="match status" value="1"/>
</dbReference>
<evidence type="ECO:0000313" key="6">
    <source>
        <dbReference type="EMBL" id="KAG2567339.1"/>
    </source>
</evidence>
<dbReference type="Gene3D" id="2.40.100.10">
    <property type="entry name" value="Cyclophilin-like"/>
    <property type="match status" value="1"/>
</dbReference>
<proteinExistence type="inferred from homology"/>
<keyword evidence="3 4" id="KW-0413">Isomerase</keyword>
<protein>
    <recommendedName>
        <fullName evidence="4">Peptidyl-prolyl cis-trans isomerase</fullName>
        <shortName evidence="4">PPIase</shortName>
        <ecNumber evidence="4">5.2.1.8</ecNumber>
    </recommendedName>
</protein>
<dbReference type="EC" id="5.2.1.8" evidence="4"/>
<comment type="similarity">
    <text evidence="1 4">Belongs to the cyclophilin-type PPIase family.</text>
</comment>
<evidence type="ECO:0000256" key="4">
    <source>
        <dbReference type="RuleBase" id="RU363019"/>
    </source>
</evidence>
<dbReference type="OrthoDB" id="193499at2759"/>
<keyword evidence="2 4" id="KW-0697">Rotamase</keyword>
<reference evidence="6" key="1">
    <citation type="submission" date="2020-05" db="EMBL/GenBank/DDBJ databases">
        <title>WGS assembly of Panicum virgatum.</title>
        <authorList>
            <person name="Lovell J.T."/>
            <person name="Jenkins J."/>
            <person name="Shu S."/>
            <person name="Juenger T.E."/>
            <person name="Schmutz J."/>
        </authorList>
    </citation>
    <scope>NUCLEOTIDE SEQUENCE</scope>
    <source>
        <strain evidence="6">AP13</strain>
    </source>
</reference>
<dbReference type="InterPro" id="IPR002130">
    <property type="entry name" value="Cyclophilin-type_PPIase_dom"/>
</dbReference>
<dbReference type="PANTHER" id="PTHR11071">
    <property type="entry name" value="PEPTIDYL-PROLYL CIS-TRANS ISOMERASE"/>
    <property type="match status" value="1"/>
</dbReference>